<organism evidence="1 2">
    <name type="scientific">Melipona bicolor</name>
    <dbReference type="NCBI Taxonomy" id="60889"/>
    <lineage>
        <taxon>Eukaryota</taxon>
        <taxon>Metazoa</taxon>
        <taxon>Ecdysozoa</taxon>
        <taxon>Arthropoda</taxon>
        <taxon>Hexapoda</taxon>
        <taxon>Insecta</taxon>
        <taxon>Pterygota</taxon>
        <taxon>Neoptera</taxon>
        <taxon>Endopterygota</taxon>
        <taxon>Hymenoptera</taxon>
        <taxon>Apocrita</taxon>
        <taxon>Aculeata</taxon>
        <taxon>Apoidea</taxon>
        <taxon>Anthophila</taxon>
        <taxon>Apidae</taxon>
        <taxon>Melipona</taxon>
    </lineage>
</organism>
<proteinExistence type="predicted"/>
<name>A0AA40G098_9HYME</name>
<evidence type="ECO:0000313" key="2">
    <source>
        <dbReference type="Proteomes" id="UP001177670"/>
    </source>
</evidence>
<sequence>MPTLNQATLACQPVSSRLSLEERDTCRAQVLAAIPEQVTPGDSFRVDPLQRVRGCSKADSSRVTATALCDSSDLVTSRDTSTIRKSVTGLAPVTGIPQLESRPLCRATTTYTVGASERQSEKRIMGTNSRDSVPIVNADLPPILSTSLVKMSWRIV</sequence>
<evidence type="ECO:0000313" key="1">
    <source>
        <dbReference type="EMBL" id="KAK1128161.1"/>
    </source>
</evidence>
<gene>
    <name evidence="1" type="ORF">K0M31_003648</name>
</gene>
<dbReference type="EMBL" id="JAHYIQ010000011">
    <property type="protein sequence ID" value="KAK1128161.1"/>
    <property type="molecule type" value="Genomic_DNA"/>
</dbReference>
<reference evidence="1" key="1">
    <citation type="submission" date="2021-10" db="EMBL/GenBank/DDBJ databases">
        <title>Melipona bicolor Genome sequencing and assembly.</title>
        <authorList>
            <person name="Araujo N.S."/>
            <person name="Arias M.C."/>
        </authorList>
    </citation>
    <scope>NUCLEOTIDE SEQUENCE</scope>
    <source>
        <strain evidence="1">USP_2M_L1-L4_2017</strain>
        <tissue evidence="1">Whole body</tissue>
    </source>
</reference>
<protein>
    <submittedName>
        <fullName evidence="1">Uncharacterized protein</fullName>
    </submittedName>
</protein>
<dbReference type="Proteomes" id="UP001177670">
    <property type="component" value="Unassembled WGS sequence"/>
</dbReference>
<comment type="caution">
    <text evidence="1">The sequence shown here is derived from an EMBL/GenBank/DDBJ whole genome shotgun (WGS) entry which is preliminary data.</text>
</comment>
<accession>A0AA40G098</accession>
<dbReference type="AlphaFoldDB" id="A0AA40G098"/>
<keyword evidence="2" id="KW-1185">Reference proteome</keyword>